<accession>A0A6N4QU72</accession>
<gene>
    <name evidence="1" type="ORF">EHQ83_17690</name>
</gene>
<dbReference type="AlphaFoldDB" id="A0A6N4QU72"/>
<evidence type="ECO:0000313" key="1">
    <source>
        <dbReference type="EMBL" id="TGL79793.1"/>
    </source>
</evidence>
<proteinExistence type="predicted"/>
<dbReference type="Proteomes" id="UP000297613">
    <property type="component" value="Unassembled WGS sequence"/>
</dbReference>
<evidence type="ECO:0008006" key="3">
    <source>
        <dbReference type="Google" id="ProtNLM"/>
    </source>
</evidence>
<reference evidence="1 2" key="1">
    <citation type="journal article" date="2019" name="PLoS Negl. Trop. Dis.">
        <title>Revisiting the worldwide diversity of Leptospira species in the environment.</title>
        <authorList>
            <person name="Vincent A.T."/>
            <person name="Schiettekatte O."/>
            <person name="Bourhy P."/>
            <person name="Veyrier F.J."/>
            <person name="Picardeau M."/>
        </authorList>
    </citation>
    <scope>NUCLEOTIDE SEQUENCE [LARGE SCALE GENOMIC DNA]</scope>
    <source>
        <strain evidence="1 2">201702445</strain>
    </source>
</reference>
<evidence type="ECO:0000313" key="2">
    <source>
        <dbReference type="Proteomes" id="UP000297613"/>
    </source>
</evidence>
<dbReference type="RefSeq" id="WP_135573742.1">
    <property type="nucleotide sequence ID" value="NZ_RQGK01000037.1"/>
</dbReference>
<protein>
    <recommendedName>
        <fullName evidence="3">Restriction endonuclease</fullName>
    </recommendedName>
</protein>
<dbReference type="EMBL" id="RQGM01000073">
    <property type="protein sequence ID" value="TGL79793.1"/>
    <property type="molecule type" value="Genomic_DNA"/>
</dbReference>
<comment type="caution">
    <text evidence="1">The sequence shown here is derived from an EMBL/GenBank/DDBJ whole genome shotgun (WGS) entry which is preliminary data.</text>
</comment>
<sequence length="430" mass="50213">MNEDYLKIFQDRTLYFHNQTEVEYREGPQSEVAKQNQLKIQSELENGFLDGLISNCFLSDEERQLIDISINSILHRLVDSITSEVGRAIVGLTVLQLTIKSIAPNQSIRLHKASQNRSSFSWVDGLPMRRLDSVYITPKLREYNLLKLNADGFMMTRSLAENYPYTNLYKANIRGAKAEWINLTNQIELNPKIALPSLKLLLILLRQRSENFSDLVRSATLKINNYMEKNQNSKEIRDLLFNFPSHSSYSARLFEILIHSFYCTLVDKKITDIFLKPLSQMRSANKKHGNIGDIELLVKPNTMLIYEAWDTKFGKSYLRDELEELKDKLENHPETKIAGFITDTEPSNIREILDRKTEIEDLFGVEIKIHSLHSWYIESISIYNVENESEFIQEWFKIFFEYLCLKRILIAPIDEPTNIWLMECIELIPN</sequence>
<organism evidence="1 2">
    <name type="scientific">Leptospira yasudae</name>
    <dbReference type="NCBI Taxonomy" id="2202201"/>
    <lineage>
        <taxon>Bacteria</taxon>
        <taxon>Pseudomonadati</taxon>
        <taxon>Spirochaetota</taxon>
        <taxon>Spirochaetia</taxon>
        <taxon>Leptospirales</taxon>
        <taxon>Leptospiraceae</taxon>
        <taxon>Leptospira</taxon>
    </lineage>
</organism>
<name>A0A6N4QU72_9LEPT</name>